<gene>
    <name evidence="4" type="ORF">FC46_GL000485</name>
</gene>
<dbReference type="Gene3D" id="3.20.20.80">
    <property type="entry name" value="Glycosidases"/>
    <property type="match status" value="1"/>
</dbReference>
<dbReference type="AlphaFoldDB" id="A0A0R1U930"/>
<dbReference type="Pfam" id="PF01183">
    <property type="entry name" value="Glyco_hydro_25"/>
    <property type="match status" value="1"/>
</dbReference>
<accession>A0A0R1U930</accession>
<keyword evidence="3" id="KW-0326">Glycosidase</keyword>
<dbReference type="PROSITE" id="PS51904">
    <property type="entry name" value="GLYCOSYL_HYDROL_F25_2"/>
    <property type="match status" value="1"/>
</dbReference>
<dbReference type="RefSeq" id="WP_057798806.1">
    <property type="nucleotide sequence ID" value="NZ_AZFM01000017.1"/>
</dbReference>
<dbReference type="PATRIC" id="fig|1423763.3.peg.489"/>
<evidence type="ECO:0000256" key="2">
    <source>
        <dbReference type="ARBA" id="ARBA00022801"/>
    </source>
</evidence>
<comment type="caution">
    <text evidence="4">The sequence shown here is derived from an EMBL/GenBank/DDBJ whole genome shotgun (WGS) entry which is preliminary data.</text>
</comment>
<dbReference type="Proteomes" id="UP000051036">
    <property type="component" value="Unassembled WGS sequence"/>
</dbReference>
<comment type="similarity">
    <text evidence="1">Belongs to the glycosyl hydrolase 25 family.</text>
</comment>
<protein>
    <submittedName>
        <fullName evidence="4">Glycoside hydrolase family 25</fullName>
    </submittedName>
</protein>
<dbReference type="Gene3D" id="2.30.30.40">
    <property type="entry name" value="SH3 Domains"/>
    <property type="match status" value="1"/>
</dbReference>
<dbReference type="GO" id="GO:0003796">
    <property type="term" value="F:lysozyme activity"/>
    <property type="evidence" value="ECO:0007669"/>
    <property type="project" value="InterPro"/>
</dbReference>
<dbReference type="OrthoDB" id="2312598at2"/>
<evidence type="ECO:0000313" key="4">
    <source>
        <dbReference type="EMBL" id="KRL89837.1"/>
    </source>
</evidence>
<evidence type="ECO:0000256" key="1">
    <source>
        <dbReference type="ARBA" id="ARBA00010646"/>
    </source>
</evidence>
<dbReference type="InterPro" id="IPR002053">
    <property type="entry name" value="Glyco_hydro_25"/>
</dbReference>
<keyword evidence="5" id="KW-1185">Reference proteome</keyword>
<evidence type="ECO:0000313" key="5">
    <source>
        <dbReference type="Proteomes" id="UP000051036"/>
    </source>
</evidence>
<proteinExistence type="inferred from homology"/>
<dbReference type="STRING" id="1423763.FC46_GL000485"/>
<dbReference type="SUPFAM" id="SSF51445">
    <property type="entry name" value="(Trans)glycosidases"/>
    <property type="match status" value="1"/>
</dbReference>
<dbReference type="SMART" id="SM00641">
    <property type="entry name" value="Glyco_25"/>
    <property type="match status" value="1"/>
</dbReference>
<dbReference type="GO" id="GO:0016998">
    <property type="term" value="P:cell wall macromolecule catabolic process"/>
    <property type="evidence" value="ECO:0007669"/>
    <property type="project" value="InterPro"/>
</dbReference>
<dbReference type="InterPro" id="IPR018077">
    <property type="entry name" value="Glyco_hydro_fam25_subgr"/>
</dbReference>
<keyword evidence="2 4" id="KW-0378">Hydrolase</keyword>
<sequence>MGREIVLDLANYQRGLTAAQYKKIGAKYAIVKVTENINYVNECAKQLVNTSAEGGVKGFAFYHFGRFTNDAKAVSEAKYFISNTKSLFNVKPGTLLILDAEIQGMPTSSVIAFLKEIKKAGYKAGFYTYKYLLPGFNLKAIKPYMDFFWLASYPLANGRAADKNPDFNYFPSADYVDLWQYTDNLLGYKVDGSISVTENAIKLFNPSSSGTKKTTAAKSEWVKKNGTFTLSEDLHLHESPHIDSKNIALLKKGSVIKFDASLQGPKRLWLRQPRAKGYGYIVAKDKNGNSTGKIE</sequence>
<reference evidence="4 5" key="1">
    <citation type="journal article" date="2015" name="Genome Announc.">
        <title>Expanding the biotechnology potential of lactobacilli through comparative genomics of 213 strains and associated genera.</title>
        <authorList>
            <person name="Sun Z."/>
            <person name="Harris H.M."/>
            <person name="McCann A."/>
            <person name="Guo C."/>
            <person name="Argimon S."/>
            <person name="Zhang W."/>
            <person name="Yang X."/>
            <person name="Jeffery I.B."/>
            <person name="Cooney J.C."/>
            <person name="Kagawa T.F."/>
            <person name="Liu W."/>
            <person name="Song Y."/>
            <person name="Salvetti E."/>
            <person name="Wrobel A."/>
            <person name="Rasinkangas P."/>
            <person name="Parkhill J."/>
            <person name="Rea M.C."/>
            <person name="O'Sullivan O."/>
            <person name="Ritari J."/>
            <person name="Douillard F.P."/>
            <person name="Paul Ross R."/>
            <person name="Yang R."/>
            <person name="Briner A.E."/>
            <person name="Felis G.E."/>
            <person name="de Vos W.M."/>
            <person name="Barrangou R."/>
            <person name="Klaenhammer T.R."/>
            <person name="Caufield P.W."/>
            <person name="Cui Y."/>
            <person name="Zhang H."/>
            <person name="O'Toole P.W."/>
        </authorList>
    </citation>
    <scope>NUCLEOTIDE SEQUENCE [LARGE SCALE GENOMIC DNA]</scope>
    <source>
        <strain evidence="4 5">DSM 16043</strain>
    </source>
</reference>
<dbReference type="InterPro" id="IPR017853">
    <property type="entry name" value="GH"/>
</dbReference>
<organism evidence="4 5">
    <name type="scientific">Lactobacillus kalixensis DSM 16043</name>
    <dbReference type="NCBI Taxonomy" id="1423763"/>
    <lineage>
        <taxon>Bacteria</taxon>
        <taxon>Bacillati</taxon>
        <taxon>Bacillota</taxon>
        <taxon>Bacilli</taxon>
        <taxon>Lactobacillales</taxon>
        <taxon>Lactobacillaceae</taxon>
        <taxon>Lactobacillus</taxon>
    </lineage>
</organism>
<evidence type="ECO:0000256" key="3">
    <source>
        <dbReference type="ARBA" id="ARBA00023295"/>
    </source>
</evidence>
<dbReference type="EMBL" id="AZFM01000017">
    <property type="protein sequence ID" value="KRL89837.1"/>
    <property type="molecule type" value="Genomic_DNA"/>
</dbReference>
<dbReference type="GO" id="GO:0009253">
    <property type="term" value="P:peptidoglycan catabolic process"/>
    <property type="evidence" value="ECO:0007669"/>
    <property type="project" value="InterPro"/>
</dbReference>
<name>A0A0R1U930_9LACO</name>